<proteinExistence type="predicted"/>
<comment type="caution">
    <text evidence="2">The sequence shown here is derived from an EMBL/GenBank/DDBJ whole genome shotgun (WGS) entry which is preliminary data.</text>
</comment>
<name>A0ABR3F6T5_9AGAR</name>
<protein>
    <submittedName>
        <fullName evidence="2">Uncharacterized protein</fullName>
    </submittedName>
</protein>
<evidence type="ECO:0000256" key="1">
    <source>
        <dbReference type="SAM" id="MobiDB-lite"/>
    </source>
</evidence>
<evidence type="ECO:0000313" key="3">
    <source>
        <dbReference type="Proteomes" id="UP001465976"/>
    </source>
</evidence>
<dbReference type="EMBL" id="JBAHYK010000846">
    <property type="protein sequence ID" value="KAL0570968.1"/>
    <property type="molecule type" value="Genomic_DNA"/>
</dbReference>
<keyword evidence="3" id="KW-1185">Reference proteome</keyword>
<feature type="region of interest" description="Disordered" evidence="1">
    <location>
        <begin position="391"/>
        <end position="420"/>
    </location>
</feature>
<feature type="compositionally biased region" description="Basic and acidic residues" evidence="1">
    <location>
        <begin position="391"/>
        <end position="405"/>
    </location>
</feature>
<accession>A0ABR3F6T5</accession>
<organism evidence="2 3">
    <name type="scientific">Marasmius crinis-equi</name>
    <dbReference type="NCBI Taxonomy" id="585013"/>
    <lineage>
        <taxon>Eukaryota</taxon>
        <taxon>Fungi</taxon>
        <taxon>Dikarya</taxon>
        <taxon>Basidiomycota</taxon>
        <taxon>Agaricomycotina</taxon>
        <taxon>Agaricomycetes</taxon>
        <taxon>Agaricomycetidae</taxon>
        <taxon>Agaricales</taxon>
        <taxon>Marasmiineae</taxon>
        <taxon>Marasmiaceae</taxon>
        <taxon>Marasmius</taxon>
    </lineage>
</organism>
<dbReference type="Proteomes" id="UP001465976">
    <property type="component" value="Unassembled WGS sequence"/>
</dbReference>
<evidence type="ECO:0000313" key="2">
    <source>
        <dbReference type="EMBL" id="KAL0570968.1"/>
    </source>
</evidence>
<sequence>MPPHLVMPAVFDQWFFHPCREWTVADIETALQQNLPSAGIQDHQTGFQQLWLDEHSKQHSTILNHLLHYNHILINWRELVKNDWDCLAEIWMKIWKELKRTFFGAQLGLPFSLHTLDRILEDPHHEMFGLKLFESCTEISHHPQWFTHYYPLPHNLAKHIIATSTPHHQTYGPPVVTGSPFVRSPTCLALFQQIHQNFLANETLSDPEKAYNWLEATDIMRYIHNLDDEQLPPPPGYFPIPLMKLKNLLWALSDKPSDNDLGFLFSCKKHWTNVGRHKKLHLIQILSDYINNFPAPGYLHNERNTNTPLVTHPKGLEFIGFLYAQWGPLRRGLENGLTSRWVEEAYTEPWMNAMKRVRAANGLSSDEFENMFTPILDSRSESPLTYGLRQSIDRDDTNMKSHAGEGDTDSAVESHSNGADVLSDEEAVEMVTGSTEEFGSCRIGYIAKDDTGLVGGIGADNNA</sequence>
<gene>
    <name evidence="2" type="ORF">V5O48_010986</name>
</gene>
<reference evidence="2 3" key="1">
    <citation type="submission" date="2024-02" db="EMBL/GenBank/DDBJ databases">
        <title>A draft genome for the cacao thread blight pathogen Marasmius crinis-equi.</title>
        <authorList>
            <person name="Cohen S.P."/>
            <person name="Baruah I.K."/>
            <person name="Amoako-Attah I."/>
            <person name="Bukari Y."/>
            <person name="Meinhardt L.W."/>
            <person name="Bailey B.A."/>
        </authorList>
    </citation>
    <scope>NUCLEOTIDE SEQUENCE [LARGE SCALE GENOMIC DNA]</scope>
    <source>
        <strain evidence="2 3">GH-76</strain>
    </source>
</reference>